<evidence type="ECO:0000256" key="5">
    <source>
        <dbReference type="ARBA" id="ARBA00022692"/>
    </source>
</evidence>
<dbReference type="STRING" id="1332188.L336_0892"/>
<dbReference type="InterPro" id="IPR035908">
    <property type="entry name" value="F0_ATP_A_sf"/>
</dbReference>
<dbReference type="HAMAP" id="MF_01393">
    <property type="entry name" value="ATP_synth_a_bact"/>
    <property type="match status" value="1"/>
</dbReference>
<evidence type="ECO:0000256" key="4">
    <source>
        <dbReference type="ARBA" id="ARBA00022547"/>
    </source>
</evidence>
<dbReference type="InterPro" id="IPR000568">
    <property type="entry name" value="ATP_synth_F0_asu"/>
</dbReference>
<dbReference type="InterPro" id="IPR045082">
    <property type="entry name" value="ATP_syn_F0_a_bact/chloroplast"/>
</dbReference>
<evidence type="ECO:0000256" key="6">
    <source>
        <dbReference type="ARBA" id="ARBA00022781"/>
    </source>
</evidence>
<dbReference type="GO" id="GO:0042777">
    <property type="term" value="P:proton motive force-driven plasma membrane ATP synthesis"/>
    <property type="evidence" value="ECO:0007669"/>
    <property type="project" value="TreeGrafter"/>
</dbReference>
<keyword evidence="13" id="KW-1185">Reference proteome</keyword>
<dbReference type="AlphaFoldDB" id="R4PXV2"/>
<feature type="transmembrane region" description="Helical" evidence="11">
    <location>
        <begin position="189"/>
        <end position="211"/>
    </location>
</feature>
<comment type="function">
    <text evidence="11">Key component of the proton channel; it plays a direct role in the translocation of protons across the membrane.</text>
</comment>
<dbReference type="Proteomes" id="UP000013893">
    <property type="component" value="Chromosome"/>
</dbReference>
<evidence type="ECO:0000313" key="12">
    <source>
        <dbReference type="EMBL" id="AGL62592.1"/>
    </source>
</evidence>
<keyword evidence="6 11" id="KW-0375">Hydrogen ion transport</keyword>
<dbReference type="PANTHER" id="PTHR42823">
    <property type="entry name" value="ATP SYNTHASE SUBUNIT A, CHLOROPLASTIC"/>
    <property type="match status" value="1"/>
</dbReference>
<dbReference type="Gene3D" id="1.20.120.220">
    <property type="entry name" value="ATP synthase, F0 complex, subunit A"/>
    <property type="match status" value="1"/>
</dbReference>
<evidence type="ECO:0000256" key="2">
    <source>
        <dbReference type="ARBA" id="ARBA00006810"/>
    </source>
</evidence>
<comment type="similarity">
    <text evidence="2 11">Belongs to the ATPase A chain family.</text>
</comment>
<dbReference type="GO" id="GO:0046933">
    <property type="term" value="F:proton-transporting ATP synthase activity, rotational mechanism"/>
    <property type="evidence" value="ECO:0007669"/>
    <property type="project" value="UniProtKB-UniRule"/>
</dbReference>
<keyword evidence="7 11" id="KW-1133">Transmembrane helix</keyword>
<dbReference type="PANTHER" id="PTHR42823:SF3">
    <property type="entry name" value="ATP SYNTHASE SUBUNIT A, CHLOROPLASTIC"/>
    <property type="match status" value="1"/>
</dbReference>
<reference evidence="12 13" key="1">
    <citation type="journal article" date="2013" name="Nat. Biotechnol.">
        <title>Genome sequences of rare, uncultured bacteria obtained by differential coverage binning of multiple metagenomes.</title>
        <authorList>
            <person name="Albertsen M."/>
            <person name="Hugenholtz P."/>
            <person name="Skarshewski A."/>
            <person name="Nielsen K.L."/>
            <person name="Tyson G.W."/>
            <person name="Nielsen P.H."/>
        </authorList>
    </citation>
    <scope>NUCLEOTIDE SEQUENCE [LARGE SCALE GENOMIC DNA]</scope>
    <source>
        <strain evidence="12">TM71</strain>
    </source>
</reference>
<evidence type="ECO:0000256" key="1">
    <source>
        <dbReference type="ARBA" id="ARBA00004141"/>
    </source>
</evidence>
<keyword evidence="3 11" id="KW-0813">Transport</keyword>
<feature type="transmembrane region" description="Helical" evidence="11">
    <location>
        <begin position="88"/>
        <end position="108"/>
    </location>
</feature>
<organism evidence="12 13">
    <name type="scientific">Candidatus Saccharimonas aalborgensis</name>
    <dbReference type="NCBI Taxonomy" id="1332188"/>
    <lineage>
        <taxon>Bacteria</taxon>
        <taxon>Candidatus Saccharimonadota</taxon>
        <taxon>Candidatus Saccharimonadia</taxon>
        <taxon>Candidatus Saccharimonadales</taxon>
        <taxon>Candidatus Saccharimonadaceae</taxon>
        <taxon>Candidatus Saccharimonas</taxon>
    </lineage>
</organism>
<gene>
    <name evidence="11 12" type="primary">atpB</name>
    <name evidence="12" type="ORF">L336_0892</name>
</gene>
<evidence type="ECO:0000313" key="13">
    <source>
        <dbReference type="Proteomes" id="UP000013893"/>
    </source>
</evidence>
<dbReference type="PATRIC" id="fig|1332188.3.peg.886"/>
<comment type="subcellular location">
    <subcellularLocation>
        <location evidence="11">Cell membrane</location>
        <topology evidence="11">Multi-pass membrane protein</topology>
    </subcellularLocation>
    <subcellularLocation>
        <location evidence="1">Membrane</location>
        <topology evidence="1">Multi-pass membrane protein</topology>
    </subcellularLocation>
</comment>
<keyword evidence="11" id="KW-1003">Cell membrane</keyword>
<evidence type="ECO:0000256" key="10">
    <source>
        <dbReference type="ARBA" id="ARBA00023310"/>
    </source>
</evidence>
<dbReference type="GO" id="GO:0045259">
    <property type="term" value="C:proton-transporting ATP synthase complex"/>
    <property type="evidence" value="ECO:0007669"/>
    <property type="project" value="UniProtKB-KW"/>
</dbReference>
<feature type="transmembrane region" description="Helical" evidence="11">
    <location>
        <begin position="31"/>
        <end position="49"/>
    </location>
</feature>
<evidence type="ECO:0000256" key="7">
    <source>
        <dbReference type="ARBA" id="ARBA00022989"/>
    </source>
</evidence>
<protein>
    <recommendedName>
        <fullName evidence="11">ATP synthase subunit a</fullName>
    </recommendedName>
    <alternativeName>
        <fullName evidence="11">ATP synthase F0 sector subunit a</fullName>
    </alternativeName>
    <alternativeName>
        <fullName evidence="11">F-ATPase subunit 6</fullName>
    </alternativeName>
</protein>
<sequence>MIMSGFASAAVATEHITSLFGLPITNSMLLGAVGIIIMLSVLGSTAYALKKGRHNHFIGLVSWAVEGMYGTVLDIVPDRKVARQIAPLALTIFFTVLVTYWCGVLPGVGSITIDGKELFRGLPTDLNFTFAIALITMVTVQWYAIKAHGIFGNAGRYLVNPLKNPIGAFEGLLELVGEFSRLVALSLRLFGNAFAGEVLLVIVASLSGWFAGLSLPLVMIFELFIGFIQAYVFFMLTLIFTSLAISSHGDSHPEHSPAHPKGAQSEA</sequence>
<keyword evidence="8 11" id="KW-0406">Ion transport</keyword>
<dbReference type="EMBL" id="CP005957">
    <property type="protein sequence ID" value="AGL62592.1"/>
    <property type="molecule type" value="Genomic_DNA"/>
</dbReference>
<dbReference type="Pfam" id="PF00119">
    <property type="entry name" value="ATP-synt_A"/>
    <property type="match status" value="1"/>
</dbReference>
<evidence type="ECO:0000256" key="11">
    <source>
        <dbReference type="HAMAP-Rule" id="MF_01393"/>
    </source>
</evidence>
<dbReference type="HOGENOM" id="CLU_041018_2_1_0"/>
<dbReference type="KEGG" id="saal:L336_0892"/>
<keyword evidence="10 11" id="KW-0066">ATP synthesis</keyword>
<dbReference type="SUPFAM" id="SSF81336">
    <property type="entry name" value="F1F0 ATP synthase subunit A"/>
    <property type="match status" value="1"/>
</dbReference>
<dbReference type="GO" id="GO:0005886">
    <property type="term" value="C:plasma membrane"/>
    <property type="evidence" value="ECO:0007669"/>
    <property type="project" value="UniProtKB-SubCell"/>
</dbReference>
<feature type="transmembrane region" description="Helical" evidence="11">
    <location>
        <begin position="223"/>
        <end position="245"/>
    </location>
</feature>
<keyword evidence="9 11" id="KW-0472">Membrane</keyword>
<keyword evidence="5 11" id="KW-0812">Transmembrane</keyword>
<dbReference type="PRINTS" id="PR00123">
    <property type="entry name" value="ATPASEA"/>
</dbReference>
<evidence type="ECO:0000256" key="8">
    <source>
        <dbReference type="ARBA" id="ARBA00023065"/>
    </source>
</evidence>
<accession>R4PXV2</accession>
<feature type="transmembrane region" description="Helical" evidence="11">
    <location>
        <begin position="128"/>
        <end position="145"/>
    </location>
</feature>
<dbReference type="CDD" id="cd00310">
    <property type="entry name" value="ATP-synt_Fo_a_6"/>
    <property type="match status" value="1"/>
</dbReference>
<evidence type="ECO:0000256" key="9">
    <source>
        <dbReference type="ARBA" id="ARBA00023136"/>
    </source>
</evidence>
<name>R4PXV2_9BACT</name>
<proteinExistence type="inferred from homology"/>
<evidence type="ECO:0000256" key="3">
    <source>
        <dbReference type="ARBA" id="ARBA00022448"/>
    </source>
</evidence>
<keyword evidence="4 11" id="KW-0138">CF(0)</keyword>